<dbReference type="Gene3D" id="3.40.50.1820">
    <property type="entry name" value="alpha/beta hydrolase"/>
    <property type="match status" value="1"/>
</dbReference>
<dbReference type="InterPro" id="IPR000734">
    <property type="entry name" value="TAG_lipase"/>
</dbReference>
<dbReference type="GO" id="GO:0005615">
    <property type="term" value="C:extracellular space"/>
    <property type="evidence" value="ECO:0007669"/>
    <property type="project" value="TreeGrafter"/>
</dbReference>
<dbReference type="EMBL" id="JADBJN010000004">
    <property type="protein sequence ID" value="KAG5669284.1"/>
    <property type="molecule type" value="Genomic_DNA"/>
</dbReference>
<comment type="subcellular location">
    <subcellularLocation>
        <location evidence="1">Secreted</location>
    </subcellularLocation>
</comment>
<dbReference type="InterPro" id="IPR029058">
    <property type="entry name" value="AB_hydrolase_fold"/>
</dbReference>
<feature type="signal peptide" evidence="5">
    <location>
        <begin position="1"/>
        <end position="19"/>
    </location>
</feature>
<dbReference type="SUPFAM" id="SSF53474">
    <property type="entry name" value="alpha/beta-Hydrolases"/>
    <property type="match status" value="1"/>
</dbReference>
<keyword evidence="8" id="KW-1185">Reference proteome</keyword>
<evidence type="ECO:0000256" key="4">
    <source>
        <dbReference type="RuleBase" id="RU004262"/>
    </source>
</evidence>
<evidence type="ECO:0000256" key="5">
    <source>
        <dbReference type="SAM" id="SignalP"/>
    </source>
</evidence>
<name>A0A9J6BHH3_POLVA</name>
<dbReference type="Proteomes" id="UP001107558">
    <property type="component" value="Chromosome 4"/>
</dbReference>
<dbReference type="InterPro" id="IPR013818">
    <property type="entry name" value="Lipase"/>
</dbReference>
<proteinExistence type="inferred from homology"/>
<comment type="caution">
    <text evidence="7">The sequence shown here is derived from an EMBL/GenBank/DDBJ whole genome shotgun (WGS) entry which is preliminary data.</text>
</comment>
<accession>A0A9J6BHH3</accession>
<evidence type="ECO:0000259" key="6">
    <source>
        <dbReference type="Pfam" id="PF00151"/>
    </source>
</evidence>
<evidence type="ECO:0000256" key="3">
    <source>
        <dbReference type="ARBA" id="ARBA00022525"/>
    </source>
</evidence>
<dbReference type="AlphaFoldDB" id="A0A9J6BHH3"/>
<dbReference type="OrthoDB" id="8019583at2759"/>
<protein>
    <recommendedName>
        <fullName evidence="6">Lipase domain-containing protein</fullName>
    </recommendedName>
</protein>
<feature type="domain" description="Lipase" evidence="6">
    <location>
        <begin position="48"/>
        <end position="316"/>
    </location>
</feature>
<keyword evidence="5" id="KW-0732">Signal</keyword>
<dbReference type="GO" id="GO:0016042">
    <property type="term" value="P:lipid catabolic process"/>
    <property type="evidence" value="ECO:0007669"/>
    <property type="project" value="TreeGrafter"/>
</dbReference>
<dbReference type="GO" id="GO:0016298">
    <property type="term" value="F:lipase activity"/>
    <property type="evidence" value="ECO:0007669"/>
    <property type="project" value="InterPro"/>
</dbReference>
<dbReference type="PANTHER" id="PTHR11610:SF173">
    <property type="entry name" value="LIPASE DOMAIN-CONTAINING PROTEIN-RELATED"/>
    <property type="match status" value="1"/>
</dbReference>
<evidence type="ECO:0000256" key="1">
    <source>
        <dbReference type="ARBA" id="ARBA00004613"/>
    </source>
</evidence>
<dbReference type="Pfam" id="PF00151">
    <property type="entry name" value="Lipase"/>
    <property type="match status" value="1"/>
</dbReference>
<organism evidence="7 8">
    <name type="scientific">Polypedilum vanderplanki</name>
    <name type="common">Sleeping chironomid midge</name>
    <dbReference type="NCBI Taxonomy" id="319348"/>
    <lineage>
        <taxon>Eukaryota</taxon>
        <taxon>Metazoa</taxon>
        <taxon>Ecdysozoa</taxon>
        <taxon>Arthropoda</taxon>
        <taxon>Hexapoda</taxon>
        <taxon>Insecta</taxon>
        <taxon>Pterygota</taxon>
        <taxon>Neoptera</taxon>
        <taxon>Endopterygota</taxon>
        <taxon>Diptera</taxon>
        <taxon>Nematocera</taxon>
        <taxon>Chironomoidea</taxon>
        <taxon>Chironomidae</taxon>
        <taxon>Chironominae</taxon>
        <taxon>Polypedilum</taxon>
        <taxon>Polypedilum</taxon>
    </lineage>
</organism>
<reference evidence="7" key="1">
    <citation type="submission" date="2021-03" db="EMBL/GenBank/DDBJ databases">
        <title>Chromosome level genome of the anhydrobiotic midge Polypedilum vanderplanki.</title>
        <authorList>
            <person name="Yoshida Y."/>
            <person name="Kikawada T."/>
            <person name="Gusev O."/>
        </authorList>
    </citation>
    <scope>NUCLEOTIDE SEQUENCE</scope>
    <source>
        <strain evidence="7">NIAS01</strain>
        <tissue evidence="7">Whole body or cell culture</tissue>
    </source>
</reference>
<evidence type="ECO:0000256" key="2">
    <source>
        <dbReference type="ARBA" id="ARBA00010701"/>
    </source>
</evidence>
<keyword evidence="3" id="KW-0964">Secreted</keyword>
<sequence>MKYLKILIFFKYLVFFIKAAKVTDGVFFVFYGPTYDDYKITTLNFNFATLINTKYYNSNKPTVFYVHGWRSGIKMVGTEDIVQAYLSRGDHNIIAVDWSKYSSNVDYIEVAASVKNQATFNTAVLRQMQTAGFNLSTFHFVGHSLGAQILGRVGYQFINNYSFKFKRITGLDPAGPLFANRNVDKLFQLEYPTLNKLNAEFVDIIHTDAGTFGSKYSTGHIDFRPNGGSSQYGCSLSDCLQINQDDCLSCDHGRAWKYYAESVNITTSTFIAKRCPDNVTDFTKSKCIGPETASMGFNADKYKVGGNYYLETNDRKLYSK</sequence>
<evidence type="ECO:0000313" key="7">
    <source>
        <dbReference type="EMBL" id="KAG5669284.1"/>
    </source>
</evidence>
<dbReference type="PRINTS" id="PR00821">
    <property type="entry name" value="TAGLIPASE"/>
</dbReference>
<evidence type="ECO:0000313" key="8">
    <source>
        <dbReference type="Proteomes" id="UP001107558"/>
    </source>
</evidence>
<comment type="similarity">
    <text evidence="2 4">Belongs to the AB hydrolase superfamily. Lipase family.</text>
</comment>
<feature type="chain" id="PRO_5039938404" description="Lipase domain-containing protein" evidence="5">
    <location>
        <begin position="20"/>
        <end position="320"/>
    </location>
</feature>
<dbReference type="GO" id="GO:0017171">
    <property type="term" value="F:serine hydrolase activity"/>
    <property type="evidence" value="ECO:0007669"/>
    <property type="project" value="TreeGrafter"/>
</dbReference>
<dbReference type="PANTHER" id="PTHR11610">
    <property type="entry name" value="LIPASE"/>
    <property type="match status" value="1"/>
</dbReference>
<gene>
    <name evidence="7" type="ORF">PVAND_017174</name>
</gene>